<keyword evidence="1" id="KW-0560">Oxidoreductase</keyword>
<organism evidence="4 5">
    <name type="scientific">Macrophomina phaseolina</name>
    <dbReference type="NCBI Taxonomy" id="35725"/>
    <lineage>
        <taxon>Eukaryota</taxon>
        <taxon>Fungi</taxon>
        <taxon>Dikarya</taxon>
        <taxon>Ascomycota</taxon>
        <taxon>Pezizomycotina</taxon>
        <taxon>Dothideomycetes</taxon>
        <taxon>Dothideomycetes incertae sedis</taxon>
        <taxon>Botryosphaeriales</taxon>
        <taxon>Botryosphaeriaceae</taxon>
        <taxon>Macrophomina</taxon>
    </lineage>
</organism>
<feature type="domain" description="NAD-dependent epimerase/dehydratase" evidence="3">
    <location>
        <begin position="15"/>
        <end position="262"/>
    </location>
</feature>
<evidence type="ECO:0000259" key="3">
    <source>
        <dbReference type="Pfam" id="PF01370"/>
    </source>
</evidence>
<dbReference type="InterPro" id="IPR001509">
    <property type="entry name" value="Epimerase_deHydtase"/>
</dbReference>
<dbReference type="PANTHER" id="PTHR10366:SF562">
    <property type="entry name" value="ALDEHYDE REDUCTASE II (AFU_ORTHOLOGUE AFUA_1G11360)"/>
    <property type="match status" value="1"/>
</dbReference>
<dbReference type="EMBL" id="JAGTJR010000070">
    <property type="protein sequence ID" value="KAH7018697.1"/>
    <property type="molecule type" value="Genomic_DNA"/>
</dbReference>
<dbReference type="InterPro" id="IPR036291">
    <property type="entry name" value="NAD(P)-bd_dom_sf"/>
</dbReference>
<evidence type="ECO:0000313" key="5">
    <source>
        <dbReference type="Proteomes" id="UP000774617"/>
    </source>
</evidence>
<dbReference type="Gene3D" id="3.40.50.720">
    <property type="entry name" value="NAD(P)-binding Rossmann-like Domain"/>
    <property type="match status" value="1"/>
</dbReference>
<dbReference type="InterPro" id="IPR050425">
    <property type="entry name" value="NAD(P)_dehydrat-like"/>
</dbReference>
<dbReference type="SUPFAM" id="SSF51735">
    <property type="entry name" value="NAD(P)-binding Rossmann-fold domains"/>
    <property type="match status" value="1"/>
</dbReference>
<accession>A0ABQ8FRU7</accession>
<protein>
    <recommendedName>
        <fullName evidence="3">NAD-dependent epimerase/dehydratase domain-containing protein</fullName>
    </recommendedName>
</protein>
<reference evidence="4 5" key="1">
    <citation type="journal article" date="2021" name="Nat. Commun.">
        <title>Genetic determinants of endophytism in the Arabidopsis root mycobiome.</title>
        <authorList>
            <person name="Mesny F."/>
            <person name="Miyauchi S."/>
            <person name="Thiergart T."/>
            <person name="Pickel B."/>
            <person name="Atanasova L."/>
            <person name="Karlsson M."/>
            <person name="Huettel B."/>
            <person name="Barry K.W."/>
            <person name="Haridas S."/>
            <person name="Chen C."/>
            <person name="Bauer D."/>
            <person name="Andreopoulos W."/>
            <person name="Pangilinan J."/>
            <person name="LaButti K."/>
            <person name="Riley R."/>
            <person name="Lipzen A."/>
            <person name="Clum A."/>
            <person name="Drula E."/>
            <person name="Henrissat B."/>
            <person name="Kohler A."/>
            <person name="Grigoriev I.V."/>
            <person name="Martin F.M."/>
            <person name="Hacquard S."/>
        </authorList>
    </citation>
    <scope>NUCLEOTIDE SEQUENCE [LARGE SCALE GENOMIC DNA]</scope>
    <source>
        <strain evidence="4 5">MPI-SDFR-AT-0080</strain>
    </source>
</reference>
<comment type="caution">
    <text evidence="4">The sequence shown here is derived from an EMBL/GenBank/DDBJ whole genome shotgun (WGS) entry which is preliminary data.</text>
</comment>
<keyword evidence="5" id="KW-1185">Reference proteome</keyword>
<evidence type="ECO:0000256" key="1">
    <source>
        <dbReference type="ARBA" id="ARBA00023002"/>
    </source>
</evidence>
<evidence type="ECO:0000313" key="4">
    <source>
        <dbReference type="EMBL" id="KAH7018697.1"/>
    </source>
</evidence>
<sequence length="339" mass="37358">MSPINNPAIPKGSTVLVTGVNGLIGGQVADKFLESGYKVRGTVRDTKKNAWISELFDERYGKGKFELVCVPDMSVDGAYDEVKKGVSAFIHVASVLSWDTNPNNVIPPVVNGALVAAKAAASEPSIKRFVLTSSSWSTIMPIADTKIVVDENTWDDAAVEGAWKEGADGKTVYAASKTQSEQALWKWVKENKPDMVVNTVLPAFNFGKALSVKHQGHPSTSDSIQALWEGNIERIKNDVPQQYTDVEDAAWLHVVAAIHPDVKSERVFGSAGSFHFDDILAWMREQYPDHKLPENFMKGRDLTEWKPRARAEALLRDVGRPGFTSWEDSVQKNLEGLAY</sequence>
<comment type="similarity">
    <text evidence="2">Belongs to the NAD(P)-dependent epimerase/dehydratase family. Dihydroflavonol-4-reductase subfamily.</text>
</comment>
<name>A0ABQ8FRU7_9PEZI</name>
<gene>
    <name evidence="4" type="ORF">B0J12DRAFT_688386</name>
</gene>
<dbReference type="Pfam" id="PF01370">
    <property type="entry name" value="Epimerase"/>
    <property type="match status" value="1"/>
</dbReference>
<dbReference type="PANTHER" id="PTHR10366">
    <property type="entry name" value="NAD DEPENDENT EPIMERASE/DEHYDRATASE"/>
    <property type="match status" value="1"/>
</dbReference>
<proteinExistence type="inferred from homology"/>
<evidence type="ECO:0000256" key="2">
    <source>
        <dbReference type="ARBA" id="ARBA00023445"/>
    </source>
</evidence>
<dbReference type="Proteomes" id="UP000774617">
    <property type="component" value="Unassembled WGS sequence"/>
</dbReference>